<evidence type="ECO:0000256" key="8">
    <source>
        <dbReference type="ARBA" id="ARBA00038436"/>
    </source>
</evidence>
<keyword evidence="6 9" id="KW-1133">Transmembrane helix</keyword>
<dbReference type="Proteomes" id="UP000288096">
    <property type="component" value="Unassembled WGS sequence"/>
</dbReference>
<reference evidence="12" key="2">
    <citation type="submission" date="2019-01" db="EMBL/GenBank/DDBJ databases">
        <title>Genome sequence of Desulfonema ishimotonii strain Tokyo 01.</title>
        <authorList>
            <person name="Fukui M."/>
        </authorList>
    </citation>
    <scope>NUCLEOTIDE SEQUENCE [LARGE SCALE GENOMIC DNA]</scope>
    <source>
        <strain evidence="12">Tokyo 01</strain>
    </source>
</reference>
<protein>
    <submittedName>
        <fullName evidence="11">TRAP transporter small permease</fullName>
    </submittedName>
</protein>
<dbReference type="GO" id="GO:0005886">
    <property type="term" value="C:plasma membrane"/>
    <property type="evidence" value="ECO:0007669"/>
    <property type="project" value="UniProtKB-SubCell"/>
</dbReference>
<evidence type="ECO:0000256" key="2">
    <source>
        <dbReference type="ARBA" id="ARBA00022448"/>
    </source>
</evidence>
<feature type="transmembrane region" description="Helical" evidence="9">
    <location>
        <begin position="132"/>
        <end position="155"/>
    </location>
</feature>
<feature type="domain" description="Tripartite ATP-independent periplasmic transporters DctQ component" evidence="10">
    <location>
        <begin position="27"/>
        <end position="158"/>
    </location>
</feature>
<comment type="similarity">
    <text evidence="8">Belongs to the TRAP transporter small permease family.</text>
</comment>
<keyword evidence="2" id="KW-0813">Transport</keyword>
<keyword evidence="5 9" id="KW-0812">Transmembrane</keyword>
<gene>
    <name evidence="11" type="ORF">DENIS_1618</name>
</gene>
<feature type="transmembrane region" description="Helical" evidence="9">
    <location>
        <begin position="47"/>
        <end position="68"/>
    </location>
</feature>
<comment type="caution">
    <text evidence="11">The sequence shown here is derived from an EMBL/GenBank/DDBJ whole genome shotgun (WGS) entry which is preliminary data.</text>
</comment>
<evidence type="ECO:0000256" key="1">
    <source>
        <dbReference type="ARBA" id="ARBA00004429"/>
    </source>
</evidence>
<dbReference type="Pfam" id="PF04290">
    <property type="entry name" value="DctQ"/>
    <property type="match status" value="1"/>
</dbReference>
<keyword evidence="4" id="KW-0997">Cell inner membrane</keyword>
<keyword evidence="12" id="KW-1185">Reference proteome</keyword>
<sequence>MRNKFIRWIDACSVAGGYMSAFFMVLIVVLITVEIFIRTVFNFSTLIADEYSACFFVAVVILGLSLTFKEGIHTRITRLISRLSGRTALMLDMAVTLGAVLLCTLALFHSTTMVYEAYMLEMTSDFIQPSPVYIPQVALPAGFLVFDLQLITTFLRQILSHRIP</sequence>
<accession>A0A401FUL7</accession>
<comment type="subcellular location">
    <subcellularLocation>
        <location evidence="1">Cell inner membrane</location>
        <topology evidence="1">Multi-pass membrane protein</topology>
    </subcellularLocation>
</comment>
<keyword evidence="3" id="KW-1003">Cell membrane</keyword>
<dbReference type="InterPro" id="IPR055348">
    <property type="entry name" value="DctQ"/>
</dbReference>
<evidence type="ECO:0000313" key="11">
    <source>
        <dbReference type="EMBL" id="GBC60661.1"/>
    </source>
</evidence>
<evidence type="ECO:0000313" key="12">
    <source>
        <dbReference type="Proteomes" id="UP000288096"/>
    </source>
</evidence>
<dbReference type="InterPro" id="IPR007387">
    <property type="entry name" value="TRAP_DctQ"/>
</dbReference>
<dbReference type="OrthoDB" id="9797534at2"/>
<evidence type="ECO:0000256" key="6">
    <source>
        <dbReference type="ARBA" id="ARBA00022989"/>
    </source>
</evidence>
<evidence type="ECO:0000256" key="5">
    <source>
        <dbReference type="ARBA" id="ARBA00022692"/>
    </source>
</evidence>
<keyword evidence="7 9" id="KW-0472">Membrane</keyword>
<evidence type="ECO:0000256" key="3">
    <source>
        <dbReference type="ARBA" id="ARBA00022475"/>
    </source>
</evidence>
<evidence type="ECO:0000256" key="7">
    <source>
        <dbReference type="ARBA" id="ARBA00023136"/>
    </source>
</evidence>
<proteinExistence type="inferred from homology"/>
<name>A0A401FUL7_9BACT</name>
<organism evidence="11 12">
    <name type="scientific">Desulfonema ishimotonii</name>
    <dbReference type="NCBI Taxonomy" id="45657"/>
    <lineage>
        <taxon>Bacteria</taxon>
        <taxon>Pseudomonadati</taxon>
        <taxon>Thermodesulfobacteriota</taxon>
        <taxon>Desulfobacteria</taxon>
        <taxon>Desulfobacterales</taxon>
        <taxon>Desulfococcaceae</taxon>
        <taxon>Desulfonema</taxon>
    </lineage>
</organism>
<dbReference type="EMBL" id="BEXT01000001">
    <property type="protein sequence ID" value="GBC60661.1"/>
    <property type="molecule type" value="Genomic_DNA"/>
</dbReference>
<dbReference type="PANTHER" id="PTHR35011">
    <property type="entry name" value="2,3-DIKETO-L-GULONATE TRAP TRANSPORTER SMALL PERMEASE PROTEIN YIAM"/>
    <property type="match status" value="1"/>
</dbReference>
<feature type="transmembrane region" description="Helical" evidence="9">
    <location>
        <begin position="21"/>
        <end position="41"/>
    </location>
</feature>
<dbReference type="RefSeq" id="WP_124328050.1">
    <property type="nucleotide sequence ID" value="NZ_BEXT01000001.1"/>
</dbReference>
<reference evidence="12" key="1">
    <citation type="submission" date="2017-11" db="EMBL/GenBank/DDBJ databases">
        <authorList>
            <person name="Watanabe M."/>
            <person name="Kojima H."/>
        </authorList>
    </citation>
    <scope>NUCLEOTIDE SEQUENCE [LARGE SCALE GENOMIC DNA]</scope>
    <source>
        <strain evidence="12">Tokyo 01</strain>
    </source>
</reference>
<feature type="transmembrane region" description="Helical" evidence="9">
    <location>
        <begin position="89"/>
        <end position="112"/>
    </location>
</feature>
<evidence type="ECO:0000256" key="9">
    <source>
        <dbReference type="SAM" id="Phobius"/>
    </source>
</evidence>
<evidence type="ECO:0000259" key="10">
    <source>
        <dbReference type="Pfam" id="PF04290"/>
    </source>
</evidence>
<dbReference type="AlphaFoldDB" id="A0A401FUL7"/>
<evidence type="ECO:0000256" key="4">
    <source>
        <dbReference type="ARBA" id="ARBA00022519"/>
    </source>
</evidence>